<feature type="transmembrane region" description="Helical" evidence="1">
    <location>
        <begin position="6"/>
        <end position="33"/>
    </location>
</feature>
<organism evidence="3 4">
    <name type="scientific">Pseudoalteromonas denitrificans DSM 6059</name>
    <dbReference type="NCBI Taxonomy" id="1123010"/>
    <lineage>
        <taxon>Bacteria</taxon>
        <taxon>Pseudomonadati</taxon>
        <taxon>Pseudomonadota</taxon>
        <taxon>Gammaproteobacteria</taxon>
        <taxon>Alteromonadales</taxon>
        <taxon>Pseudoalteromonadaceae</taxon>
        <taxon>Pseudoalteromonas</taxon>
    </lineage>
</organism>
<protein>
    <recommendedName>
        <fullName evidence="2">Urease accessory protein UreH-like transmembrane domain-containing protein</fullName>
    </recommendedName>
</protein>
<feature type="transmembrane region" description="Helical" evidence="1">
    <location>
        <begin position="77"/>
        <end position="97"/>
    </location>
</feature>
<evidence type="ECO:0000313" key="4">
    <source>
        <dbReference type="Proteomes" id="UP000198862"/>
    </source>
</evidence>
<proteinExistence type="predicted"/>
<feature type="domain" description="Urease accessory protein UreH-like transmembrane" evidence="2">
    <location>
        <begin position="8"/>
        <end position="213"/>
    </location>
</feature>
<sequence length="224" mass="24444">MTESLFLTAFFMGLAGSGHCIAMCGGIASSLQFAIEDKTKAQQFTLLYNFGRLISYSIAGALVGGISAIFASQSNNFSLILSFISGLFMVLVGLYIMRLAASLNWLEKFGKYAIWQHIVKFNKYLLPLNSKKKALAYGALWGWLPCGLVYSALTWAITTQNAISGALFMASFALGTLPAMIGFGFAAQSIKKWLNNTIIRMILGNILVFYGLYLLTIATKNALH</sequence>
<keyword evidence="1" id="KW-1133">Transmembrane helix</keyword>
<reference evidence="3 4" key="1">
    <citation type="submission" date="2016-10" db="EMBL/GenBank/DDBJ databases">
        <authorList>
            <person name="de Groot N.N."/>
        </authorList>
    </citation>
    <scope>NUCLEOTIDE SEQUENCE [LARGE SCALE GENOMIC DNA]</scope>
    <source>
        <strain evidence="3 4">DSM 6059</strain>
    </source>
</reference>
<dbReference type="InterPro" id="IPR039447">
    <property type="entry name" value="UreH-like_TM_dom"/>
</dbReference>
<name>A0A1I1PJZ6_9GAMM</name>
<dbReference type="Proteomes" id="UP000198862">
    <property type="component" value="Unassembled WGS sequence"/>
</dbReference>
<dbReference type="OrthoDB" id="9798690at2"/>
<feature type="transmembrane region" description="Helical" evidence="1">
    <location>
        <begin position="134"/>
        <end position="157"/>
    </location>
</feature>
<keyword evidence="4" id="KW-1185">Reference proteome</keyword>
<feature type="transmembrane region" description="Helical" evidence="1">
    <location>
        <begin position="53"/>
        <end position="71"/>
    </location>
</feature>
<feature type="transmembrane region" description="Helical" evidence="1">
    <location>
        <begin position="163"/>
        <end position="186"/>
    </location>
</feature>
<evidence type="ECO:0000256" key="1">
    <source>
        <dbReference type="SAM" id="Phobius"/>
    </source>
</evidence>
<keyword evidence="1" id="KW-0812">Transmembrane</keyword>
<dbReference type="Pfam" id="PF13386">
    <property type="entry name" value="DsbD_2"/>
    <property type="match status" value="1"/>
</dbReference>
<dbReference type="AlphaFoldDB" id="A0A1I1PJZ6"/>
<feature type="transmembrane region" description="Helical" evidence="1">
    <location>
        <begin position="198"/>
        <end position="218"/>
    </location>
</feature>
<dbReference type="RefSeq" id="WP_091986888.1">
    <property type="nucleotide sequence ID" value="NZ_FOLO01000030.1"/>
</dbReference>
<evidence type="ECO:0000313" key="3">
    <source>
        <dbReference type="EMBL" id="SFD06320.1"/>
    </source>
</evidence>
<dbReference type="STRING" id="1123010.SAMN02745724_03359"/>
<dbReference type="EMBL" id="FOLO01000030">
    <property type="protein sequence ID" value="SFD06320.1"/>
    <property type="molecule type" value="Genomic_DNA"/>
</dbReference>
<dbReference type="PANTHER" id="PTHR42208:SF1">
    <property type="entry name" value="HEAVY METAL TRANSPORTER"/>
    <property type="match status" value="1"/>
</dbReference>
<accession>A0A1I1PJZ6</accession>
<gene>
    <name evidence="3" type="ORF">SAMN02745724_03359</name>
</gene>
<dbReference type="PANTHER" id="PTHR42208">
    <property type="entry name" value="HEAVY METAL TRANSPORTER-RELATED"/>
    <property type="match status" value="1"/>
</dbReference>
<evidence type="ECO:0000259" key="2">
    <source>
        <dbReference type="Pfam" id="PF13386"/>
    </source>
</evidence>
<keyword evidence="1" id="KW-0472">Membrane</keyword>